<keyword evidence="2" id="KW-0479">Metal-binding</keyword>
<dbReference type="Gene3D" id="3.90.110.10">
    <property type="entry name" value="Lactate dehydrogenase/glycoside hydrolase, family 4, C-terminal"/>
    <property type="match status" value="1"/>
</dbReference>
<evidence type="ECO:0000256" key="5">
    <source>
        <dbReference type="ARBA" id="ARBA00023211"/>
    </source>
</evidence>
<dbReference type="Proteomes" id="UP000198976">
    <property type="component" value="Chromosome I"/>
</dbReference>
<feature type="domain" description="Glycosyl hydrolase family 4 C-terminal" evidence="8">
    <location>
        <begin position="201"/>
        <end position="439"/>
    </location>
</feature>
<dbReference type="InterPro" id="IPR001088">
    <property type="entry name" value="Glyco_hydro_4"/>
</dbReference>
<dbReference type="Pfam" id="PF11975">
    <property type="entry name" value="Glyco_hydro_4C"/>
    <property type="match status" value="1"/>
</dbReference>
<dbReference type="PRINTS" id="PR00732">
    <property type="entry name" value="GLHYDRLASE4"/>
</dbReference>
<evidence type="ECO:0000259" key="8">
    <source>
        <dbReference type="Pfam" id="PF11975"/>
    </source>
</evidence>
<evidence type="ECO:0000313" key="10">
    <source>
        <dbReference type="Proteomes" id="UP000198976"/>
    </source>
</evidence>
<keyword evidence="4 7" id="KW-0520">NAD</keyword>
<name>A0ABY0VCW7_9ACTO</name>
<dbReference type="PANTHER" id="PTHR32092">
    <property type="entry name" value="6-PHOSPHO-BETA-GLUCOSIDASE-RELATED"/>
    <property type="match status" value="1"/>
</dbReference>
<dbReference type="EMBL" id="LT629792">
    <property type="protein sequence ID" value="SDU08777.1"/>
    <property type="molecule type" value="Genomic_DNA"/>
</dbReference>
<dbReference type="SUPFAM" id="SSF56327">
    <property type="entry name" value="LDH C-terminal domain-like"/>
    <property type="match status" value="1"/>
</dbReference>
<keyword evidence="6 7" id="KW-0326">Glycosidase</keyword>
<evidence type="ECO:0000256" key="3">
    <source>
        <dbReference type="ARBA" id="ARBA00022801"/>
    </source>
</evidence>
<organism evidence="9 10">
    <name type="scientific">Schaalia radingae</name>
    <dbReference type="NCBI Taxonomy" id="131110"/>
    <lineage>
        <taxon>Bacteria</taxon>
        <taxon>Bacillati</taxon>
        <taxon>Actinomycetota</taxon>
        <taxon>Actinomycetes</taxon>
        <taxon>Actinomycetales</taxon>
        <taxon>Actinomycetaceae</taxon>
        <taxon>Schaalia</taxon>
    </lineage>
</organism>
<dbReference type="Gene3D" id="3.40.50.720">
    <property type="entry name" value="NAD(P)-binding Rossmann-like Domain"/>
    <property type="match status" value="1"/>
</dbReference>
<keyword evidence="10" id="KW-1185">Reference proteome</keyword>
<sequence>MKLVIAGGGGFRVPQIIEVLSAAREGKGPHSGLNVDEVALYDIDQRRLDVMMAVIRGMDFAHPPTLTASTDLRQALTGANFVFSAIRVGGTAGRVTDERVALAEGILGQETVGVGGYAYAFRTLPIAMELARAVREVAPDAWVINFTNPAGIITQAMRRELGSRVIGICDTPIGLVRRVSAAAGIDHHWVDQDDPRLTFDYVGLNHLGWLRSLELDGTDRLPDLLADDAALDHIEEARTIGFEWVRALGMLPNEYLFYYYLNRESVARIRQEKATRGEFLDKQQSAFYDEAAGASDHDAAAAWTRVHDEREATYMAESRDEEDRANRRDEDIAAGGYQQVAFDLMNSLTTGTRARMILGVGNSDADGDLIVPQLREDAVIEVPCRVDADGVHPQHVRPVTGPELGLITTVKGCEELVIEAATQGDSTLAWRAMANHPLVDSVAVARRVLEGYIDQSPQIAKVFE</sequence>
<dbReference type="PANTHER" id="PTHR32092:SF5">
    <property type="entry name" value="6-PHOSPHO-BETA-GLUCOSIDASE"/>
    <property type="match status" value="1"/>
</dbReference>
<evidence type="ECO:0000256" key="1">
    <source>
        <dbReference type="ARBA" id="ARBA00010141"/>
    </source>
</evidence>
<dbReference type="InterPro" id="IPR022616">
    <property type="entry name" value="Glyco_hydro_4_C"/>
</dbReference>
<evidence type="ECO:0000313" key="9">
    <source>
        <dbReference type="EMBL" id="SDU08777.1"/>
    </source>
</evidence>
<keyword evidence="5" id="KW-0464">Manganese</keyword>
<accession>A0ABY0VCW7</accession>
<dbReference type="InterPro" id="IPR015955">
    <property type="entry name" value="Lactate_DH/Glyco_Ohase_4_C"/>
</dbReference>
<dbReference type="SUPFAM" id="SSF51735">
    <property type="entry name" value="NAD(P)-binding Rossmann-fold domains"/>
    <property type="match status" value="1"/>
</dbReference>
<reference evidence="9 10" key="1">
    <citation type="submission" date="2016-10" db="EMBL/GenBank/DDBJ databases">
        <authorList>
            <person name="Varghese N."/>
            <person name="Submissions S."/>
        </authorList>
    </citation>
    <scope>NUCLEOTIDE SEQUENCE [LARGE SCALE GENOMIC DNA]</scope>
    <source>
        <strain evidence="9 10">DSM 9169</strain>
    </source>
</reference>
<evidence type="ECO:0000256" key="4">
    <source>
        <dbReference type="ARBA" id="ARBA00023027"/>
    </source>
</evidence>
<dbReference type="InterPro" id="IPR019802">
    <property type="entry name" value="GlycHydrolase_4_CS"/>
</dbReference>
<proteinExistence type="inferred from homology"/>
<evidence type="ECO:0000256" key="2">
    <source>
        <dbReference type="ARBA" id="ARBA00022723"/>
    </source>
</evidence>
<dbReference type="PROSITE" id="PS01324">
    <property type="entry name" value="GLYCOSYL_HYDROL_F4"/>
    <property type="match status" value="1"/>
</dbReference>
<evidence type="ECO:0000256" key="7">
    <source>
        <dbReference type="RuleBase" id="RU361152"/>
    </source>
</evidence>
<comment type="similarity">
    <text evidence="1 7">Belongs to the glycosyl hydrolase 4 family.</text>
</comment>
<protein>
    <submittedName>
        <fullName evidence="9">6-phospho-beta-glucosidase</fullName>
    </submittedName>
</protein>
<keyword evidence="3 7" id="KW-0378">Hydrolase</keyword>
<dbReference type="Pfam" id="PF02056">
    <property type="entry name" value="Glyco_hydro_4"/>
    <property type="match status" value="1"/>
</dbReference>
<evidence type="ECO:0000256" key="6">
    <source>
        <dbReference type="ARBA" id="ARBA00023295"/>
    </source>
</evidence>
<gene>
    <name evidence="9" type="ORF">SAMN04489714_2084</name>
</gene>
<dbReference type="InterPro" id="IPR036291">
    <property type="entry name" value="NAD(P)-bd_dom_sf"/>
</dbReference>
<dbReference type="RefSeq" id="WP_058237541.1">
    <property type="nucleotide sequence ID" value="NZ_LT629792.1"/>
</dbReference>
<comment type="cofactor">
    <cofactor evidence="7">
        <name>NAD(+)</name>
        <dbReference type="ChEBI" id="CHEBI:57540"/>
    </cofactor>
    <text evidence="7">Binds 1 NAD(+) per subunit.</text>
</comment>